<dbReference type="GO" id="GO:0019674">
    <property type="term" value="P:NAD+ metabolic process"/>
    <property type="evidence" value="ECO:0007669"/>
    <property type="project" value="TreeGrafter"/>
</dbReference>
<dbReference type="InParanoid" id="E3IUQ2"/>
<dbReference type="PANTHER" id="PTHR13158">
    <property type="match status" value="1"/>
</dbReference>
<dbReference type="RefSeq" id="WP_013427979.1">
    <property type="nucleotide sequence ID" value="NC_014666.1"/>
</dbReference>
<dbReference type="KEGG" id="fri:FraEuI1c_6900"/>
<evidence type="ECO:0000313" key="1">
    <source>
        <dbReference type="EMBL" id="ADP84868.1"/>
    </source>
</evidence>
<dbReference type="EMBL" id="CP002299">
    <property type="protein sequence ID" value="ADP84868.1"/>
    <property type="molecule type" value="Genomic_DNA"/>
</dbReference>
<reference evidence="1 2" key="1">
    <citation type="submission" date="2010-10" db="EMBL/GenBank/DDBJ databases">
        <title>Complete sequence of Frankia sp. EuI1c.</title>
        <authorList>
            <consortium name="US DOE Joint Genome Institute"/>
            <person name="Lucas S."/>
            <person name="Copeland A."/>
            <person name="Lapidus A."/>
            <person name="Cheng J.-F."/>
            <person name="Bruce D."/>
            <person name="Goodwin L."/>
            <person name="Pitluck S."/>
            <person name="Chertkov O."/>
            <person name="Detter J.C."/>
            <person name="Han C."/>
            <person name="Tapia R."/>
            <person name="Land M."/>
            <person name="Hauser L."/>
            <person name="Jeffries C."/>
            <person name="Kyrpides N."/>
            <person name="Ivanova N."/>
            <person name="Mikhailova N."/>
            <person name="Beauchemin N."/>
            <person name="Sen A."/>
            <person name="Sur S.A."/>
            <person name="Gtari M."/>
            <person name="Wall L."/>
            <person name="Tisa L."/>
            <person name="Woyke T."/>
        </authorList>
    </citation>
    <scope>NUCLEOTIDE SEQUENCE [LARGE SCALE GENOMIC DNA]</scope>
    <source>
        <strain evidence="2">DSM 45817 / CECT 9037 / EuI1c</strain>
    </source>
</reference>
<evidence type="ECO:0000313" key="2">
    <source>
        <dbReference type="Proteomes" id="UP000002484"/>
    </source>
</evidence>
<accession>E3IUQ2</accession>
<organism evidence="1 2">
    <name type="scientific">Pseudofrankia inefficax (strain DSM 45817 / CECT 9037 / DDB 130130 / EuI1c)</name>
    <name type="common">Frankia inefficax</name>
    <dbReference type="NCBI Taxonomy" id="298654"/>
    <lineage>
        <taxon>Bacteria</taxon>
        <taxon>Bacillati</taxon>
        <taxon>Actinomycetota</taxon>
        <taxon>Actinomycetes</taxon>
        <taxon>Frankiales</taxon>
        <taxon>Frankiaceae</taxon>
        <taxon>Pseudofrankia</taxon>
    </lineage>
</organism>
<sequence length="315" mass="33420">MSTLPPRVVVVHRRSEYDELLDRHGTAGQAAFFLAGRGRDLADVVSRHEAQLAARRAVAAAVPPAWRRGEVERVDLDRFLFGPEDIVVCVGQDGLVANVAKYVEHQPVVGINPEPGRNPGVLVRHEPGQAAGLLADAARLLPPGAGRAGPAPLTMVEAVADDGQRLVALNEVFVGDVSHQTARYVLTVPAESQTVPPDRGRAPTAERQASSGVLVGTGTGATGWCGSLRRERRDPPPPPGPASGQLLWFVREAWPSPMTGTAYTDGFLAGAARLELTVESERMVVFGDGIESDAIRLSWGQRLSVGVAGRGLLLL</sequence>
<protein>
    <recommendedName>
        <fullName evidence="3">ATP-NAD/AcoX kinase</fullName>
    </recommendedName>
</protein>
<dbReference type="GO" id="GO:0003951">
    <property type="term" value="F:NAD+ kinase activity"/>
    <property type="evidence" value="ECO:0007669"/>
    <property type="project" value="TreeGrafter"/>
</dbReference>
<dbReference type="eggNOG" id="COG0061">
    <property type="taxonomic scope" value="Bacteria"/>
</dbReference>
<dbReference type="InterPro" id="IPR016064">
    <property type="entry name" value="NAD/diacylglycerol_kinase_sf"/>
</dbReference>
<keyword evidence="2" id="KW-1185">Reference proteome</keyword>
<proteinExistence type="predicted"/>
<dbReference type="AlphaFoldDB" id="E3IUQ2"/>
<dbReference type="STRING" id="298654.FraEuI1c_6900"/>
<name>E3IUQ2_PSEI1</name>
<dbReference type="OrthoDB" id="1889537at2"/>
<dbReference type="SUPFAM" id="SSF111331">
    <property type="entry name" value="NAD kinase/diacylglycerol kinase-like"/>
    <property type="match status" value="1"/>
</dbReference>
<evidence type="ECO:0008006" key="3">
    <source>
        <dbReference type="Google" id="ProtNLM"/>
    </source>
</evidence>
<dbReference type="Proteomes" id="UP000002484">
    <property type="component" value="Chromosome"/>
</dbReference>
<dbReference type="PANTHER" id="PTHR13158:SF5">
    <property type="entry name" value="NAD KINASE 2, MITOCHONDRIAL"/>
    <property type="match status" value="1"/>
</dbReference>
<gene>
    <name evidence="1" type="ordered locus">FraEuI1c_6900</name>
</gene>
<dbReference type="HOGENOM" id="CLU_054187_0_0_11"/>